<accession>A0A643CHA1</accession>
<dbReference type="PANTHER" id="PTHR46055">
    <property type="entry name" value="CIRCADIAN LOCOMOTER OUTPUT CYCLES PROTEIN KAPUT"/>
    <property type="match status" value="1"/>
</dbReference>
<dbReference type="GO" id="GO:1990513">
    <property type="term" value="C:CLOCK-BMAL transcription complex"/>
    <property type="evidence" value="ECO:0007669"/>
    <property type="project" value="TreeGrafter"/>
</dbReference>
<feature type="compositionally biased region" description="Low complexity" evidence="3">
    <location>
        <begin position="329"/>
        <end position="346"/>
    </location>
</feature>
<reference evidence="4 5" key="1">
    <citation type="journal article" date="2019" name="PLoS ONE">
        <title>Genomic analyses reveal an absence of contemporary introgressive admixture between fin whales and blue whales, despite known hybrids.</title>
        <authorList>
            <person name="Westbury M.V."/>
            <person name="Petersen B."/>
            <person name="Lorenzen E.D."/>
        </authorList>
    </citation>
    <scope>NUCLEOTIDE SEQUENCE [LARGE SCALE GENOMIC DNA]</scope>
    <source>
        <strain evidence="4">FinWhale-01</strain>
    </source>
</reference>
<dbReference type="Proteomes" id="UP000437017">
    <property type="component" value="Unassembled WGS sequence"/>
</dbReference>
<organism evidence="4 5">
    <name type="scientific">Balaenoptera physalus</name>
    <name type="common">Fin whale</name>
    <name type="synonym">Balaena physalus</name>
    <dbReference type="NCBI Taxonomy" id="9770"/>
    <lineage>
        <taxon>Eukaryota</taxon>
        <taxon>Metazoa</taxon>
        <taxon>Chordata</taxon>
        <taxon>Craniata</taxon>
        <taxon>Vertebrata</taxon>
        <taxon>Euteleostomi</taxon>
        <taxon>Mammalia</taxon>
        <taxon>Eutheria</taxon>
        <taxon>Laurasiatheria</taxon>
        <taxon>Artiodactyla</taxon>
        <taxon>Whippomorpha</taxon>
        <taxon>Cetacea</taxon>
        <taxon>Mysticeti</taxon>
        <taxon>Balaenopteridae</taxon>
        <taxon>Balaenoptera</taxon>
    </lineage>
</organism>
<feature type="compositionally biased region" description="Polar residues" evidence="3">
    <location>
        <begin position="355"/>
        <end position="364"/>
    </location>
</feature>
<feature type="region of interest" description="Disordered" evidence="3">
    <location>
        <begin position="329"/>
        <end position="364"/>
    </location>
</feature>
<keyword evidence="5" id="KW-1185">Reference proteome</keyword>
<protein>
    <recommendedName>
        <fullName evidence="6">Clock</fullName>
    </recommendedName>
</protein>
<gene>
    <name evidence="4" type="ORF">E2I00_019103</name>
</gene>
<evidence type="ECO:0000313" key="4">
    <source>
        <dbReference type="EMBL" id="KAB0399627.1"/>
    </source>
</evidence>
<dbReference type="OrthoDB" id="411251at2759"/>
<evidence type="ECO:0008006" key="6">
    <source>
        <dbReference type="Google" id="ProtNLM"/>
    </source>
</evidence>
<name>A0A643CHA1_BALPH</name>
<feature type="region of interest" description="Disordered" evidence="3">
    <location>
        <begin position="140"/>
        <end position="172"/>
    </location>
</feature>
<dbReference type="GO" id="GO:0000981">
    <property type="term" value="F:DNA-binding transcription factor activity, RNA polymerase II-specific"/>
    <property type="evidence" value="ECO:0007669"/>
    <property type="project" value="InterPro"/>
</dbReference>
<feature type="non-terminal residue" evidence="4">
    <location>
        <position position="1"/>
    </location>
</feature>
<keyword evidence="1" id="KW-0539">Nucleus</keyword>
<feature type="compositionally biased region" description="Low complexity" evidence="3">
    <location>
        <begin position="141"/>
        <end position="172"/>
    </location>
</feature>
<dbReference type="EMBL" id="SGJD01001519">
    <property type="protein sequence ID" value="KAB0399627.1"/>
    <property type="molecule type" value="Genomic_DNA"/>
</dbReference>
<dbReference type="InterPro" id="IPR047230">
    <property type="entry name" value="CLOCK-like"/>
</dbReference>
<dbReference type="PANTHER" id="PTHR46055:SF2">
    <property type="entry name" value="CIRCADIAN LOCOMOTER OUTPUT CYCLES PROTEIN KAPUT"/>
    <property type="match status" value="1"/>
</dbReference>
<keyword evidence="2" id="KW-0175">Coiled coil</keyword>
<comment type="caution">
    <text evidence="4">The sequence shown here is derived from an EMBL/GenBank/DDBJ whole genome shotgun (WGS) entry which is preliminary data.</text>
</comment>
<sequence>SMNSQSVGQSLTQPVMSQAANLPVPQGMSQFQFSAQLGAMQHLKDQLEQRTRMIEANIHRQQEELRKIQEQLQMVHGQGLQMFLQQSTPGLNFGSVQLSSGNSSNIQQLAPINMQSQVVQTNQIQSGMNTGHIGTTQHMIQQQTLQSTSSQQNQQNVLSGHSQQTSLPSQTQSTLTAPLYNTMVISQPTAGSMVQIPSSMPQNSSQSAAVTTFTQDRQIRFSQGQQLVTKLVTAPVACGAVVVPSAMLMGQVVTAYPTFAPQAPQSQTLPVTQQQQQQSSQEQQLPAVQQPPQAQLAQPPQQFLQTSRLLHGNPSTQLILSAAFPLQQSTFPQSHHQQHQSQQQQQLNRRRTDSLTDPSKVQPQ</sequence>
<dbReference type="GO" id="GO:0032922">
    <property type="term" value="P:circadian regulation of gene expression"/>
    <property type="evidence" value="ECO:0007669"/>
    <property type="project" value="InterPro"/>
</dbReference>
<feature type="region of interest" description="Disordered" evidence="3">
    <location>
        <begin position="267"/>
        <end position="301"/>
    </location>
</feature>
<feature type="coiled-coil region" evidence="2">
    <location>
        <begin position="44"/>
        <end position="78"/>
    </location>
</feature>
<evidence type="ECO:0000256" key="1">
    <source>
        <dbReference type="ARBA" id="ARBA00023242"/>
    </source>
</evidence>
<evidence type="ECO:0000313" key="5">
    <source>
        <dbReference type="Proteomes" id="UP000437017"/>
    </source>
</evidence>
<dbReference type="GO" id="GO:0070888">
    <property type="term" value="F:E-box binding"/>
    <property type="evidence" value="ECO:0007669"/>
    <property type="project" value="TreeGrafter"/>
</dbReference>
<evidence type="ECO:0000256" key="2">
    <source>
        <dbReference type="SAM" id="Coils"/>
    </source>
</evidence>
<evidence type="ECO:0000256" key="3">
    <source>
        <dbReference type="SAM" id="MobiDB-lite"/>
    </source>
</evidence>
<proteinExistence type="predicted"/>
<dbReference type="AlphaFoldDB" id="A0A643CHA1"/>